<feature type="region of interest" description="Disordered" evidence="1">
    <location>
        <begin position="95"/>
        <end position="115"/>
    </location>
</feature>
<keyword evidence="4" id="KW-1185">Reference proteome</keyword>
<feature type="signal peptide" evidence="2">
    <location>
        <begin position="1"/>
        <end position="18"/>
    </location>
</feature>
<evidence type="ECO:0000313" key="3">
    <source>
        <dbReference type="EMBL" id="KIY64449.1"/>
    </source>
</evidence>
<dbReference type="AlphaFoldDB" id="A0A0D7B2Q2"/>
<gene>
    <name evidence="3" type="ORF">CYLTODRAFT_425207</name>
</gene>
<proteinExistence type="predicted"/>
<reference evidence="3 4" key="1">
    <citation type="journal article" date="2015" name="Fungal Genet. Biol.">
        <title>Evolution of novel wood decay mechanisms in Agaricales revealed by the genome sequences of Fistulina hepatica and Cylindrobasidium torrendii.</title>
        <authorList>
            <person name="Floudas D."/>
            <person name="Held B.W."/>
            <person name="Riley R."/>
            <person name="Nagy L.G."/>
            <person name="Koehler G."/>
            <person name="Ransdell A.S."/>
            <person name="Younus H."/>
            <person name="Chow J."/>
            <person name="Chiniquy J."/>
            <person name="Lipzen A."/>
            <person name="Tritt A."/>
            <person name="Sun H."/>
            <person name="Haridas S."/>
            <person name="LaButti K."/>
            <person name="Ohm R.A."/>
            <person name="Kues U."/>
            <person name="Blanchette R.A."/>
            <person name="Grigoriev I.V."/>
            <person name="Minto R.E."/>
            <person name="Hibbett D.S."/>
        </authorList>
    </citation>
    <scope>NUCLEOTIDE SEQUENCE [LARGE SCALE GENOMIC DNA]</scope>
    <source>
        <strain evidence="3 4">FP15055 ss-10</strain>
    </source>
</reference>
<name>A0A0D7B2Q2_9AGAR</name>
<dbReference type="Proteomes" id="UP000054007">
    <property type="component" value="Unassembled WGS sequence"/>
</dbReference>
<feature type="chain" id="PRO_5002317000" evidence="2">
    <location>
        <begin position="19"/>
        <end position="115"/>
    </location>
</feature>
<sequence>MLSSFAFLVAFAAAGANAITVTAPSSAVMCNEATVSWSGGEPPFEVRINAVEDSNDSLVFYYAPNKPTGTSVTHPVCWESGREVFWTVEDSQGEKGKSSSVAVEVNPDGNDDCLD</sequence>
<organism evidence="3 4">
    <name type="scientific">Cylindrobasidium torrendii FP15055 ss-10</name>
    <dbReference type="NCBI Taxonomy" id="1314674"/>
    <lineage>
        <taxon>Eukaryota</taxon>
        <taxon>Fungi</taxon>
        <taxon>Dikarya</taxon>
        <taxon>Basidiomycota</taxon>
        <taxon>Agaricomycotina</taxon>
        <taxon>Agaricomycetes</taxon>
        <taxon>Agaricomycetidae</taxon>
        <taxon>Agaricales</taxon>
        <taxon>Marasmiineae</taxon>
        <taxon>Physalacriaceae</taxon>
        <taxon>Cylindrobasidium</taxon>
    </lineage>
</organism>
<evidence type="ECO:0000256" key="1">
    <source>
        <dbReference type="SAM" id="MobiDB-lite"/>
    </source>
</evidence>
<accession>A0A0D7B2Q2</accession>
<dbReference type="EMBL" id="KN880635">
    <property type="protein sequence ID" value="KIY64449.1"/>
    <property type="molecule type" value="Genomic_DNA"/>
</dbReference>
<protein>
    <submittedName>
        <fullName evidence="3">Uncharacterized protein</fullName>
    </submittedName>
</protein>
<evidence type="ECO:0000256" key="2">
    <source>
        <dbReference type="SAM" id="SignalP"/>
    </source>
</evidence>
<keyword evidence="2" id="KW-0732">Signal</keyword>
<evidence type="ECO:0000313" key="4">
    <source>
        <dbReference type="Proteomes" id="UP000054007"/>
    </source>
</evidence>